<keyword evidence="1" id="KW-0732">Signal</keyword>
<dbReference type="EMBL" id="PGCI01000005">
    <property type="protein sequence ID" value="PLW51511.1"/>
    <property type="molecule type" value="Genomic_DNA"/>
</dbReference>
<evidence type="ECO:0000313" key="3">
    <source>
        <dbReference type="EMBL" id="PLW51511.1"/>
    </source>
</evidence>
<protein>
    <submittedName>
        <fullName evidence="3">Uncharacterized protein</fullName>
    </submittedName>
</protein>
<evidence type="ECO:0000313" key="4">
    <source>
        <dbReference type="Proteomes" id="UP000235392"/>
    </source>
</evidence>
<comment type="caution">
    <text evidence="3">The sequence shown here is derived from an EMBL/GenBank/DDBJ whole genome shotgun (WGS) entry which is preliminary data.</text>
</comment>
<organism evidence="3 4">
    <name type="scientific">Puccinia coronata f. sp. avenae</name>
    <dbReference type="NCBI Taxonomy" id="200324"/>
    <lineage>
        <taxon>Eukaryota</taxon>
        <taxon>Fungi</taxon>
        <taxon>Dikarya</taxon>
        <taxon>Basidiomycota</taxon>
        <taxon>Pucciniomycotina</taxon>
        <taxon>Pucciniomycetes</taxon>
        <taxon>Pucciniales</taxon>
        <taxon>Pucciniaceae</taxon>
        <taxon>Puccinia</taxon>
    </lineage>
</organism>
<accession>A0A2N5VNE8</accession>
<dbReference type="Proteomes" id="UP000235392">
    <property type="component" value="Unassembled WGS sequence"/>
</dbReference>
<sequence>MGKKTLLLCLLLLTRGNSSAFIKNISIRINGLWSSTPINDAVPQGPCYERLASSSEQHLHPNQRALQTVFEDETENSIQETPTKGPVKPEAGIASVRGDEVNHSPVLHGEPSMKKWKPSLNHVTGSHQPAPMHHNKDDGGVTAQKPCLICQQIYERTLQSVQEEALRGGKSKAALAQEEEETFEARVGNTLVAAVLAIIHTFSRS</sequence>
<evidence type="ECO:0000256" key="1">
    <source>
        <dbReference type="SAM" id="SignalP"/>
    </source>
</evidence>
<feature type="signal peptide" evidence="1">
    <location>
        <begin position="1"/>
        <end position="20"/>
    </location>
</feature>
<name>A0A2N5VNE8_9BASI</name>
<reference evidence="3 4" key="1">
    <citation type="submission" date="2017-11" db="EMBL/GenBank/DDBJ databases">
        <title>De novo assembly and phasing of dikaryotic genomes from two isolates of Puccinia coronata f. sp. avenae, the causal agent of oat crown rust.</title>
        <authorList>
            <person name="Miller M.E."/>
            <person name="Zhang Y."/>
            <person name="Omidvar V."/>
            <person name="Sperschneider J."/>
            <person name="Schwessinger B."/>
            <person name="Raley C."/>
            <person name="Palmer J.M."/>
            <person name="Garnica D."/>
            <person name="Upadhyaya N."/>
            <person name="Rathjen J."/>
            <person name="Taylor J.M."/>
            <person name="Park R.F."/>
            <person name="Dodds P.N."/>
            <person name="Hirsch C.D."/>
            <person name="Kianian S.F."/>
            <person name="Figueroa M."/>
        </authorList>
    </citation>
    <scope>NUCLEOTIDE SEQUENCE [LARGE SCALE GENOMIC DNA]</scope>
    <source>
        <strain evidence="3">12SD80</strain>
    </source>
</reference>
<gene>
    <name evidence="3" type="ORF">PCASD_00393</name>
    <name evidence="2" type="ORF">PCASD_21330</name>
</gene>
<proteinExistence type="predicted"/>
<dbReference type="AlphaFoldDB" id="A0A2N5VNE8"/>
<feature type="chain" id="PRO_5014563814" evidence="1">
    <location>
        <begin position="21"/>
        <end position="205"/>
    </location>
</feature>
<evidence type="ECO:0000313" key="2">
    <source>
        <dbReference type="EMBL" id="PLW09764.1"/>
    </source>
</evidence>
<dbReference type="EMBL" id="PGCI01000992">
    <property type="protein sequence ID" value="PLW09764.1"/>
    <property type="molecule type" value="Genomic_DNA"/>
</dbReference>